<proteinExistence type="predicted"/>
<gene>
    <name evidence="1" type="ORF">GCM10008938_16380</name>
</gene>
<reference evidence="2" key="1">
    <citation type="journal article" date="2019" name="Int. J. Syst. Evol. Microbiol.">
        <title>The Global Catalogue of Microorganisms (GCM) 10K type strain sequencing project: providing services to taxonomists for standard genome sequencing and annotation.</title>
        <authorList>
            <consortium name="The Broad Institute Genomics Platform"/>
            <consortium name="The Broad Institute Genome Sequencing Center for Infectious Disease"/>
            <person name="Wu L."/>
            <person name="Ma J."/>
        </authorList>
    </citation>
    <scope>NUCLEOTIDE SEQUENCE [LARGE SCALE GENOMIC DNA]</scope>
    <source>
        <strain evidence="2">JCM 14370</strain>
    </source>
</reference>
<sequence length="108" mass="12360">MERSLIRLDIDAVVAHDLIWTFIDCLMFYIPDGLEEVVLKCDPVEAFDLVEDLRMNINAFGFTVLNKKEGLIVIALLKYVLENNIYSHSVSDALMENLKTQLSDLILE</sequence>
<protein>
    <submittedName>
        <fullName evidence="1">Uncharacterized protein</fullName>
    </submittedName>
</protein>
<organism evidence="1 2">
    <name type="scientific">Deinococcus roseus</name>
    <dbReference type="NCBI Taxonomy" id="392414"/>
    <lineage>
        <taxon>Bacteria</taxon>
        <taxon>Thermotogati</taxon>
        <taxon>Deinococcota</taxon>
        <taxon>Deinococci</taxon>
        <taxon>Deinococcales</taxon>
        <taxon>Deinococcaceae</taxon>
        <taxon>Deinococcus</taxon>
    </lineage>
</organism>
<dbReference type="EMBL" id="BMOD01000004">
    <property type="protein sequence ID" value="GGJ31019.1"/>
    <property type="molecule type" value="Genomic_DNA"/>
</dbReference>
<accession>A0ABQ2CXP4</accession>
<keyword evidence="2" id="KW-1185">Reference proteome</keyword>
<evidence type="ECO:0000313" key="2">
    <source>
        <dbReference type="Proteomes" id="UP000632222"/>
    </source>
</evidence>
<name>A0ABQ2CXP4_9DEIO</name>
<comment type="caution">
    <text evidence="1">The sequence shown here is derived from an EMBL/GenBank/DDBJ whole genome shotgun (WGS) entry which is preliminary data.</text>
</comment>
<dbReference type="Proteomes" id="UP000632222">
    <property type="component" value="Unassembled WGS sequence"/>
</dbReference>
<dbReference type="RefSeq" id="WP_189002191.1">
    <property type="nucleotide sequence ID" value="NZ_BMOD01000004.1"/>
</dbReference>
<evidence type="ECO:0000313" key="1">
    <source>
        <dbReference type="EMBL" id="GGJ31019.1"/>
    </source>
</evidence>